<evidence type="ECO:0000256" key="4">
    <source>
        <dbReference type="ARBA" id="ARBA00023163"/>
    </source>
</evidence>
<dbReference type="Pfam" id="PF04542">
    <property type="entry name" value="Sigma70_r2"/>
    <property type="match status" value="1"/>
</dbReference>
<evidence type="ECO:0000313" key="8">
    <source>
        <dbReference type="Proteomes" id="UP000612456"/>
    </source>
</evidence>
<dbReference type="CDD" id="cd06171">
    <property type="entry name" value="Sigma70_r4"/>
    <property type="match status" value="1"/>
</dbReference>
<dbReference type="InterPro" id="IPR039425">
    <property type="entry name" value="RNA_pol_sigma-70-like"/>
</dbReference>
<feature type="domain" description="RNA polymerase sigma factor 70 region 4 type 2" evidence="6">
    <location>
        <begin position="98"/>
        <end position="147"/>
    </location>
</feature>
<keyword evidence="4" id="KW-0804">Transcription</keyword>
<dbReference type="Proteomes" id="UP000612456">
    <property type="component" value="Unassembled WGS sequence"/>
</dbReference>
<dbReference type="Gene3D" id="1.10.1740.10">
    <property type="match status" value="1"/>
</dbReference>
<dbReference type="Pfam" id="PF08281">
    <property type="entry name" value="Sigma70_r4_2"/>
    <property type="match status" value="1"/>
</dbReference>
<organism evidence="7 8">
    <name type="scientific">Paenibacillus nasutitermitis</name>
    <dbReference type="NCBI Taxonomy" id="1652958"/>
    <lineage>
        <taxon>Bacteria</taxon>
        <taxon>Bacillati</taxon>
        <taxon>Bacillota</taxon>
        <taxon>Bacilli</taxon>
        <taxon>Bacillales</taxon>
        <taxon>Paenibacillaceae</taxon>
        <taxon>Paenibacillus</taxon>
    </lineage>
</organism>
<dbReference type="PANTHER" id="PTHR43133">
    <property type="entry name" value="RNA POLYMERASE ECF-TYPE SIGMA FACTO"/>
    <property type="match status" value="1"/>
</dbReference>
<evidence type="ECO:0000256" key="1">
    <source>
        <dbReference type="ARBA" id="ARBA00010641"/>
    </source>
</evidence>
<accession>A0A916ZCK3</accession>
<name>A0A916ZCK3_9BACL</name>
<dbReference type="SUPFAM" id="SSF88659">
    <property type="entry name" value="Sigma3 and sigma4 domains of RNA polymerase sigma factors"/>
    <property type="match status" value="1"/>
</dbReference>
<dbReference type="InterPro" id="IPR013325">
    <property type="entry name" value="RNA_pol_sigma_r2"/>
</dbReference>
<dbReference type="PANTHER" id="PTHR43133:SF46">
    <property type="entry name" value="RNA POLYMERASE SIGMA-70 FACTOR ECF SUBFAMILY"/>
    <property type="match status" value="1"/>
</dbReference>
<dbReference type="InterPro" id="IPR036388">
    <property type="entry name" value="WH-like_DNA-bd_sf"/>
</dbReference>
<dbReference type="SUPFAM" id="SSF88946">
    <property type="entry name" value="Sigma2 domain of RNA polymerase sigma factors"/>
    <property type="match status" value="1"/>
</dbReference>
<comment type="caution">
    <text evidence="7">The sequence shown here is derived from an EMBL/GenBank/DDBJ whole genome shotgun (WGS) entry which is preliminary data.</text>
</comment>
<evidence type="ECO:0000256" key="3">
    <source>
        <dbReference type="ARBA" id="ARBA00023082"/>
    </source>
</evidence>
<dbReference type="InterPro" id="IPR007627">
    <property type="entry name" value="RNA_pol_sigma70_r2"/>
</dbReference>
<evidence type="ECO:0000259" key="6">
    <source>
        <dbReference type="Pfam" id="PF08281"/>
    </source>
</evidence>
<dbReference type="AlphaFoldDB" id="A0A916ZCK3"/>
<sequence>MDRYGNDIWNYAYFLTKDRELAKDIAQEVFIKAYYSIHTFRGQSTLKTWLLTITRNTAFRSKRSAFLRKVKLLAYVPSGKTMPSAEQESLDKQVVDDIWKVIMDLPQKYREVLTLDMHYGLSMDEMAQLLKVAAGTVKSRLHRARGKVEQKLKEVRL</sequence>
<gene>
    <name evidence="7" type="primary">rpoD</name>
    <name evidence="7" type="ORF">GCM10010911_50380</name>
</gene>
<protein>
    <submittedName>
        <fullName evidence="7">RNA polymerase sigma factor</fullName>
    </submittedName>
</protein>
<dbReference type="InterPro" id="IPR013249">
    <property type="entry name" value="RNA_pol_sigma70_r4_t2"/>
</dbReference>
<feature type="domain" description="RNA polymerase sigma-70 region 2" evidence="5">
    <location>
        <begin position="2"/>
        <end position="64"/>
    </location>
</feature>
<dbReference type="InterPro" id="IPR013324">
    <property type="entry name" value="RNA_pol_sigma_r3/r4-like"/>
</dbReference>
<evidence type="ECO:0000313" key="7">
    <source>
        <dbReference type="EMBL" id="GGD85877.1"/>
    </source>
</evidence>
<dbReference type="GO" id="GO:0003677">
    <property type="term" value="F:DNA binding"/>
    <property type="evidence" value="ECO:0007669"/>
    <property type="project" value="InterPro"/>
</dbReference>
<reference evidence="7" key="1">
    <citation type="journal article" date="2014" name="Int. J. Syst. Evol. Microbiol.">
        <title>Complete genome sequence of Corynebacterium casei LMG S-19264T (=DSM 44701T), isolated from a smear-ripened cheese.</title>
        <authorList>
            <consortium name="US DOE Joint Genome Institute (JGI-PGF)"/>
            <person name="Walter F."/>
            <person name="Albersmeier A."/>
            <person name="Kalinowski J."/>
            <person name="Ruckert C."/>
        </authorList>
    </citation>
    <scope>NUCLEOTIDE SEQUENCE</scope>
    <source>
        <strain evidence="7">CGMCC 1.15178</strain>
    </source>
</reference>
<dbReference type="InterPro" id="IPR014284">
    <property type="entry name" value="RNA_pol_sigma-70_dom"/>
</dbReference>
<proteinExistence type="inferred from homology"/>
<dbReference type="Gene3D" id="1.10.10.10">
    <property type="entry name" value="Winged helix-like DNA-binding domain superfamily/Winged helix DNA-binding domain"/>
    <property type="match status" value="1"/>
</dbReference>
<dbReference type="EMBL" id="BMHP01000004">
    <property type="protein sequence ID" value="GGD85877.1"/>
    <property type="molecule type" value="Genomic_DNA"/>
</dbReference>
<evidence type="ECO:0000259" key="5">
    <source>
        <dbReference type="Pfam" id="PF04542"/>
    </source>
</evidence>
<dbReference type="GO" id="GO:0006352">
    <property type="term" value="P:DNA-templated transcription initiation"/>
    <property type="evidence" value="ECO:0007669"/>
    <property type="project" value="InterPro"/>
</dbReference>
<dbReference type="GO" id="GO:0016987">
    <property type="term" value="F:sigma factor activity"/>
    <property type="evidence" value="ECO:0007669"/>
    <property type="project" value="UniProtKB-KW"/>
</dbReference>
<keyword evidence="3" id="KW-0731">Sigma factor</keyword>
<evidence type="ECO:0000256" key="2">
    <source>
        <dbReference type="ARBA" id="ARBA00023015"/>
    </source>
</evidence>
<dbReference type="NCBIfam" id="TIGR02937">
    <property type="entry name" value="sigma70-ECF"/>
    <property type="match status" value="1"/>
</dbReference>
<comment type="similarity">
    <text evidence="1">Belongs to the sigma-70 factor family. ECF subfamily.</text>
</comment>
<keyword evidence="2" id="KW-0805">Transcription regulation</keyword>
<reference evidence="7" key="2">
    <citation type="submission" date="2020-09" db="EMBL/GenBank/DDBJ databases">
        <authorList>
            <person name="Sun Q."/>
            <person name="Zhou Y."/>
        </authorList>
    </citation>
    <scope>NUCLEOTIDE SEQUENCE</scope>
    <source>
        <strain evidence="7">CGMCC 1.15178</strain>
    </source>
</reference>
<keyword evidence="8" id="KW-1185">Reference proteome</keyword>